<gene>
    <name evidence="8" type="ORF">HD596_008063</name>
</gene>
<keyword evidence="2 6" id="KW-0645">Protease</keyword>
<dbReference type="PROSITE" id="PS00138">
    <property type="entry name" value="SUBTILASE_SER"/>
    <property type="match status" value="1"/>
</dbReference>
<dbReference type="InterPro" id="IPR050131">
    <property type="entry name" value="Peptidase_S8_subtilisin-like"/>
</dbReference>
<dbReference type="RefSeq" id="WP_185074631.1">
    <property type="nucleotide sequence ID" value="NZ_JACHMB010000001.1"/>
</dbReference>
<feature type="domain" description="Peptidase S8/S53" evidence="7">
    <location>
        <begin position="155"/>
        <end position="392"/>
    </location>
</feature>
<name>A0A7W9GCM0_9ACTN</name>
<evidence type="ECO:0000313" key="9">
    <source>
        <dbReference type="Proteomes" id="UP000579153"/>
    </source>
</evidence>
<dbReference type="SUPFAM" id="SSF52743">
    <property type="entry name" value="Subtilisin-like"/>
    <property type="match status" value="1"/>
</dbReference>
<evidence type="ECO:0000256" key="2">
    <source>
        <dbReference type="ARBA" id="ARBA00022670"/>
    </source>
</evidence>
<dbReference type="Proteomes" id="UP000579153">
    <property type="component" value="Unassembled WGS sequence"/>
</dbReference>
<feature type="active site" description="Charge relay system" evidence="5 6">
    <location>
        <position position="357"/>
    </location>
</feature>
<organism evidence="8 9">
    <name type="scientific">Nonomuraea jabiensis</name>
    <dbReference type="NCBI Taxonomy" id="882448"/>
    <lineage>
        <taxon>Bacteria</taxon>
        <taxon>Bacillati</taxon>
        <taxon>Actinomycetota</taxon>
        <taxon>Actinomycetes</taxon>
        <taxon>Streptosporangiales</taxon>
        <taxon>Streptosporangiaceae</taxon>
        <taxon>Nonomuraea</taxon>
    </lineage>
</organism>
<dbReference type="PROSITE" id="PS51892">
    <property type="entry name" value="SUBTILASE"/>
    <property type="match status" value="1"/>
</dbReference>
<feature type="active site" description="Charge relay system" evidence="5 6">
    <location>
        <position position="195"/>
    </location>
</feature>
<dbReference type="GO" id="GO:0006508">
    <property type="term" value="P:proteolysis"/>
    <property type="evidence" value="ECO:0007669"/>
    <property type="project" value="UniProtKB-KW"/>
</dbReference>
<dbReference type="InterPro" id="IPR023828">
    <property type="entry name" value="Peptidase_S8_Ser-AS"/>
</dbReference>
<dbReference type="Pfam" id="PF00082">
    <property type="entry name" value="Peptidase_S8"/>
    <property type="match status" value="1"/>
</dbReference>
<feature type="active site" description="Charge relay system" evidence="5 6">
    <location>
        <position position="164"/>
    </location>
</feature>
<comment type="similarity">
    <text evidence="1 6">Belongs to the peptidase S8 family.</text>
</comment>
<dbReference type="InterPro" id="IPR015500">
    <property type="entry name" value="Peptidase_S8_subtilisin-rel"/>
</dbReference>
<evidence type="ECO:0000256" key="4">
    <source>
        <dbReference type="ARBA" id="ARBA00022825"/>
    </source>
</evidence>
<evidence type="ECO:0000256" key="5">
    <source>
        <dbReference type="PIRSR" id="PIRSR615500-1"/>
    </source>
</evidence>
<sequence>MTLLTGDKVVVSASGHRVEPAQGRRVRFTIRERDGHLIVIPSDAAPLIARGVLDVRLFDVTGLLSSRYGDADRPDIPIISQSSLPAGAGQARGFADLGLTAGGIRKDTAAQTWRQLTSARARPGKIWLDALVPFALDQSVKQIGAPQVWEKGLTGKGVTVAVLDTGYDATHPDLKDVVTKSKNFTDYPDGDDFGHGTHVASIVAGAGQKYRGVAPGATLAVGKVGNEFGASYSAIIAGMEWAAGEAGAKVVNMSLGGQDTPGLDPLELAVNTLSATKGTLFVVAAGNNGGPGTVNSPGSADAALTVGAVDRDDRTADFSSRGPRSFDHAVKPDISAPGTDIVAAQLGGGHVAHKGTSMAAPHVAGAAAIIAQQHPDWNGERIKAALVESAKPGSGIFDQGGGRVDLVAATERTIMAEPVSVSSAHLWGAPGGRVTTRTVTYHNTGDSPVTLDLKTEGEALKLPVDELEVPARGQAQLTLTLDATGKAPGDYPGVVTATGGGQSVRTLANAWVEPESYDLSVKAVGSDGAPTSGFGVIYNLATGEERWLDIEGSLTARLTKGEWNVFMNLGEPGLDTLAHRPVSVTDHDVELTLDAREGKEIRYTLDDPAAVQADTLEQRVSNGSWSIALVPFESPGTRYQVVPVRQAGLSYMSRSVWSRPGHRYDLVDHREGGLPEDPGYAGRVKELTRTSATYRATGTAQDAEVLVGVQASEGASAWAMVPVSVPLPGTLTHHRTPGLRWMSLVRSGTWEITSEIAPQAPREMWNGAVAGPSFATPSGGRTEDELFFSAARLFTDGEAGRTGMDTAATGELVLAREGTVVTRAPVAECTFEEGCTLVAMLPPESAAYTLTATAKRPGALSTAVEAVWSFRSQHTDKAQGLPLMAVRFAPAGLDAANRARPGSVTRVPIRVERDPGAPESAVRGLALEASTDDGVTWRAVPVVRTGDGWTALVTNPRAGHVSLRATAGDQSGAGVVQTITRAWAVGS</sequence>
<reference evidence="8 9" key="1">
    <citation type="submission" date="2020-08" db="EMBL/GenBank/DDBJ databases">
        <title>Sequencing the genomes of 1000 actinobacteria strains.</title>
        <authorList>
            <person name="Klenk H.-P."/>
        </authorList>
    </citation>
    <scope>NUCLEOTIDE SEQUENCE [LARGE SCALE GENOMIC DNA]</scope>
    <source>
        <strain evidence="8 9">DSM 45507</strain>
    </source>
</reference>
<dbReference type="EMBL" id="JACHMB010000001">
    <property type="protein sequence ID" value="MBB5781307.1"/>
    <property type="molecule type" value="Genomic_DNA"/>
</dbReference>
<dbReference type="Gene3D" id="3.40.50.200">
    <property type="entry name" value="Peptidase S8/S53 domain"/>
    <property type="match status" value="1"/>
</dbReference>
<keyword evidence="4 6" id="KW-0720">Serine protease</keyword>
<keyword evidence="9" id="KW-1185">Reference proteome</keyword>
<accession>A0A7W9GCM0</accession>
<evidence type="ECO:0000259" key="7">
    <source>
        <dbReference type="Pfam" id="PF00082"/>
    </source>
</evidence>
<keyword evidence="3 6" id="KW-0378">Hydrolase</keyword>
<protein>
    <submittedName>
        <fullName evidence="8">Subtilisin family serine protease</fullName>
    </submittedName>
</protein>
<dbReference type="PANTHER" id="PTHR43806:SF65">
    <property type="entry name" value="SERINE PROTEASE APRX"/>
    <property type="match status" value="1"/>
</dbReference>
<dbReference type="InterPro" id="IPR022398">
    <property type="entry name" value="Peptidase_S8_His-AS"/>
</dbReference>
<dbReference type="GO" id="GO:0004252">
    <property type="term" value="F:serine-type endopeptidase activity"/>
    <property type="evidence" value="ECO:0007669"/>
    <property type="project" value="UniProtKB-UniRule"/>
</dbReference>
<dbReference type="InterPro" id="IPR000209">
    <property type="entry name" value="Peptidase_S8/S53_dom"/>
</dbReference>
<comment type="caution">
    <text evidence="8">The sequence shown here is derived from an EMBL/GenBank/DDBJ whole genome shotgun (WGS) entry which is preliminary data.</text>
</comment>
<evidence type="ECO:0000256" key="1">
    <source>
        <dbReference type="ARBA" id="ARBA00011073"/>
    </source>
</evidence>
<dbReference type="InterPro" id="IPR036852">
    <property type="entry name" value="Peptidase_S8/S53_dom_sf"/>
</dbReference>
<dbReference type="PRINTS" id="PR00723">
    <property type="entry name" value="SUBTILISIN"/>
</dbReference>
<dbReference type="PANTHER" id="PTHR43806">
    <property type="entry name" value="PEPTIDASE S8"/>
    <property type="match status" value="1"/>
</dbReference>
<dbReference type="PROSITE" id="PS00137">
    <property type="entry name" value="SUBTILASE_HIS"/>
    <property type="match status" value="1"/>
</dbReference>
<evidence type="ECO:0000256" key="6">
    <source>
        <dbReference type="PROSITE-ProRule" id="PRU01240"/>
    </source>
</evidence>
<dbReference type="AlphaFoldDB" id="A0A7W9GCM0"/>
<proteinExistence type="inferred from homology"/>
<evidence type="ECO:0000256" key="3">
    <source>
        <dbReference type="ARBA" id="ARBA00022801"/>
    </source>
</evidence>
<evidence type="ECO:0000313" key="8">
    <source>
        <dbReference type="EMBL" id="MBB5781307.1"/>
    </source>
</evidence>